<sequence length="295" mass="32530">MANSHVMLEARDLKAIDKTIYQAPQQSLLARSLIKPYTDIPQGATSYRYYVARSFGQAKLLEERSNDIPMVDTDMTPVDSSIFRIEVGATWTDEELKQAHLAGLTPNVTKIATAARAIAEKENSICFLGDQTKGINGLFNSPDSTVTTNTDGPFSAITDSAAIVEVLRKARKTLTLINGFSNIKPVLGLAPDAYEELNRRYSDYDSRSIMAVVQANGWFSSIVSIPELKGAGAGGKDSLIIFDNQPDTVQIAIADPMSRSQEEIVNFWTHRIALYERLGGIILRRPYLVNRVDNV</sequence>
<dbReference type="PIRSF" id="PIRSF029202">
    <property type="entry name" value="UCP029202"/>
    <property type="match status" value="1"/>
</dbReference>
<protein>
    <submittedName>
        <fullName evidence="1">DUF2184 domain-containing protein</fullName>
    </submittedName>
</protein>
<dbReference type="GeneID" id="69057315"/>
<dbReference type="Pfam" id="PF09950">
    <property type="entry name" value="Major_capside"/>
    <property type="match status" value="1"/>
</dbReference>
<dbReference type="RefSeq" id="WP_149315771.1">
    <property type="nucleotide sequence ID" value="NZ_CP047121.1"/>
</dbReference>
<dbReference type="InterPro" id="IPR020049">
    <property type="entry name" value="Major_capsid-like"/>
</dbReference>
<evidence type="ECO:0000313" key="2">
    <source>
        <dbReference type="Proteomes" id="UP000465035"/>
    </source>
</evidence>
<dbReference type="EMBL" id="CP047121">
    <property type="protein sequence ID" value="QHB51253.1"/>
    <property type="molecule type" value="Genomic_DNA"/>
</dbReference>
<dbReference type="Gene3D" id="3.30.2400.30">
    <property type="match status" value="1"/>
</dbReference>
<reference evidence="1 2" key="1">
    <citation type="submission" date="2019-12" db="EMBL/GenBank/DDBJ databases">
        <title>Lactobacillus hilgardii FLUB.</title>
        <authorList>
            <person name="Gustaw K."/>
        </authorList>
    </citation>
    <scope>NUCLEOTIDE SEQUENCE [LARGE SCALE GENOMIC DNA]</scope>
    <source>
        <strain evidence="1 2">FLUB</strain>
    </source>
</reference>
<dbReference type="SMR" id="A0A6P1E950"/>
<gene>
    <name evidence="1" type="ORF">GQR93_02940</name>
</gene>
<dbReference type="SUPFAM" id="SSF56563">
    <property type="entry name" value="Major capsid protein gp5"/>
    <property type="match status" value="1"/>
</dbReference>
<dbReference type="AlphaFoldDB" id="A0A6P1E950"/>
<proteinExistence type="predicted"/>
<organism evidence="1 2">
    <name type="scientific">Lentilactobacillus hilgardii</name>
    <name type="common">Lactobacillus hilgardii</name>
    <dbReference type="NCBI Taxonomy" id="1588"/>
    <lineage>
        <taxon>Bacteria</taxon>
        <taxon>Bacillati</taxon>
        <taxon>Bacillota</taxon>
        <taxon>Bacilli</taxon>
        <taxon>Lactobacillales</taxon>
        <taxon>Lactobacillaceae</taxon>
        <taxon>Lentilactobacillus</taxon>
    </lineage>
</organism>
<accession>A0A6P1E950</accession>
<name>A0A6P1E950_LENHI</name>
<dbReference type="Proteomes" id="UP000465035">
    <property type="component" value="Chromosome"/>
</dbReference>
<evidence type="ECO:0000313" key="1">
    <source>
        <dbReference type="EMBL" id="QHB51253.1"/>
    </source>
</evidence>